<dbReference type="EMBL" id="PUHP01000107">
    <property type="protein sequence ID" value="TQN73273.1"/>
    <property type="molecule type" value="Genomic_DNA"/>
</dbReference>
<evidence type="ECO:0000313" key="3">
    <source>
        <dbReference type="Proteomes" id="UP000326340"/>
    </source>
</evidence>
<feature type="compositionally biased region" description="Basic residues" evidence="1">
    <location>
        <begin position="1"/>
        <end position="12"/>
    </location>
</feature>
<protein>
    <submittedName>
        <fullName evidence="2">Uncharacterized protein</fullName>
    </submittedName>
</protein>
<accession>A0A5Q4C1Q4</accession>
<proteinExistence type="predicted"/>
<feature type="region of interest" description="Disordered" evidence="1">
    <location>
        <begin position="1"/>
        <end position="21"/>
    </location>
</feature>
<organism evidence="2 3">
    <name type="scientific">Colletotrichum shisoi</name>
    <dbReference type="NCBI Taxonomy" id="2078593"/>
    <lineage>
        <taxon>Eukaryota</taxon>
        <taxon>Fungi</taxon>
        <taxon>Dikarya</taxon>
        <taxon>Ascomycota</taxon>
        <taxon>Pezizomycotina</taxon>
        <taxon>Sordariomycetes</taxon>
        <taxon>Hypocreomycetidae</taxon>
        <taxon>Glomerellales</taxon>
        <taxon>Glomerellaceae</taxon>
        <taxon>Colletotrichum</taxon>
        <taxon>Colletotrichum destructivum species complex</taxon>
    </lineage>
</organism>
<evidence type="ECO:0000313" key="2">
    <source>
        <dbReference type="EMBL" id="TQN73273.1"/>
    </source>
</evidence>
<dbReference type="AlphaFoldDB" id="A0A5Q4C1Q4"/>
<reference evidence="2 3" key="1">
    <citation type="journal article" date="2019" name="Sci. Rep.">
        <title>Colletotrichum shisoi sp. nov., an anthracnose pathogen of Perilla frutescens in Japan: molecular phylogenetic, morphological and genomic evidence.</title>
        <authorList>
            <person name="Gan P."/>
            <person name="Tsushima A."/>
            <person name="Hiroyama R."/>
            <person name="Narusaka M."/>
            <person name="Takano Y."/>
            <person name="Narusaka Y."/>
            <person name="Kawaradani M."/>
            <person name="Damm U."/>
            <person name="Shirasu K."/>
        </authorList>
    </citation>
    <scope>NUCLEOTIDE SEQUENCE [LARGE SCALE GENOMIC DNA]</scope>
    <source>
        <strain evidence="2 3">PG-2018a</strain>
    </source>
</reference>
<name>A0A5Q4C1Q4_9PEZI</name>
<gene>
    <name evidence="2" type="ORF">CSHISOI_02198</name>
</gene>
<evidence type="ECO:0000256" key="1">
    <source>
        <dbReference type="SAM" id="MobiDB-lite"/>
    </source>
</evidence>
<comment type="caution">
    <text evidence="2">The sequence shown here is derived from an EMBL/GenBank/DDBJ whole genome shotgun (WGS) entry which is preliminary data.</text>
</comment>
<dbReference type="Proteomes" id="UP000326340">
    <property type="component" value="Unassembled WGS sequence"/>
</dbReference>
<keyword evidence="3" id="KW-1185">Reference proteome</keyword>
<sequence>MHPLRSRGKKATTRTVLASSLPRCSRNGQADWIAQ</sequence>